<evidence type="ECO:0000313" key="2">
    <source>
        <dbReference type="Proteomes" id="UP000574133"/>
    </source>
</evidence>
<reference evidence="1 2" key="1">
    <citation type="submission" date="2020-08" db="EMBL/GenBank/DDBJ databases">
        <title>Cohnella phylogeny.</title>
        <authorList>
            <person name="Dunlap C."/>
        </authorList>
    </citation>
    <scope>NUCLEOTIDE SEQUENCE [LARGE SCALE GENOMIC DNA]</scope>
    <source>
        <strain evidence="1 2">DSM 103658</strain>
    </source>
</reference>
<name>A0A841TDE2_9BACL</name>
<dbReference type="EMBL" id="JACJVN010000030">
    <property type="protein sequence ID" value="MBB6677358.1"/>
    <property type="molecule type" value="Genomic_DNA"/>
</dbReference>
<evidence type="ECO:0000313" key="1">
    <source>
        <dbReference type="EMBL" id="MBB6677358.1"/>
    </source>
</evidence>
<dbReference type="Proteomes" id="UP000574133">
    <property type="component" value="Unassembled WGS sequence"/>
</dbReference>
<dbReference type="AlphaFoldDB" id="A0A841TDE2"/>
<organism evidence="1 2">
    <name type="scientific">Cohnella lubricantis</name>
    <dbReference type="NCBI Taxonomy" id="2163172"/>
    <lineage>
        <taxon>Bacteria</taxon>
        <taxon>Bacillati</taxon>
        <taxon>Bacillota</taxon>
        <taxon>Bacilli</taxon>
        <taxon>Bacillales</taxon>
        <taxon>Paenibacillaceae</taxon>
        <taxon>Cohnella</taxon>
    </lineage>
</organism>
<proteinExistence type="predicted"/>
<dbReference type="Pfam" id="PF19508">
    <property type="entry name" value="DUF6042"/>
    <property type="match status" value="1"/>
</dbReference>
<protein>
    <submittedName>
        <fullName evidence="1">Uncharacterized protein</fullName>
    </submittedName>
</protein>
<gene>
    <name evidence="1" type="ORF">H4Q31_08485</name>
</gene>
<comment type="caution">
    <text evidence="1">The sequence shown here is derived from an EMBL/GenBank/DDBJ whole genome shotgun (WGS) entry which is preliminary data.</text>
</comment>
<sequence>MPNITLLPFFSVSIASGFNWEETVAYMEKKSKPNTFIDLNDNSVNQRDNEDEEAHSLYEREAEIKRKLQANGFQYPKSIFDVIDLYVALGLALKTEDQQGKWCLDMIIRPLRNIDEVLTN</sequence>
<dbReference type="InterPro" id="IPR046105">
    <property type="entry name" value="DUF6042"/>
</dbReference>
<keyword evidence="2" id="KW-1185">Reference proteome</keyword>
<accession>A0A841TDE2</accession>